<dbReference type="AlphaFoldDB" id="A0A836EM93"/>
<reference evidence="3 4" key="1">
    <citation type="submission" date="2020-02" db="EMBL/GenBank/DDBJ databases">
        <title>Relaxed selection underlies rapid genomic changes in the transitions from sociality to social parasitism in ants.</title>
        <authorList>
            <person name="Bi X."/>
        </authorList>
    </citation>
    <scope>NUCLEOTIDE SEQUENCE [LARGE SCALE GENOMIC DNA]</scope>
    <source>
        <strain evidence="3">BGI-DK2014b</strain>
        <tissue evidence="3">Whole body</tissue>
    </source>
</reference>
<feature type="transmembrane region" description="Helical" evidence="1">
    <location>
        <begin position="134"/>
        <end position="156"/>
    </location>
</feature>
<dbReference type="SMART" id="SM00271">
    <property type="entry name" value="DnaJ"/>
    <property type="match status" value="1"/>
</dbReference>
<keyword evidence="1" id="KW-1133">Transmembrane helix</keyword>
<protein>
    <submittedName>
        <fullName evidence="3">DNJC4 protein</fullName>
    </submittedName>
</protein>
<evidence type="ECO:0000259" key="2">
    <source>
        <dbReference type="PROSITE" id="PS50076"/>
    </source>
</evidence>
<proteinExistence type="predicted"/>
<keyword evidence="1" id="KW-0812">Transmembrane</keyword>
<keyword evidence="1" id="KW-0472">Membrane</keyword>
<sequence length="212" mass="24864">MAQFIRVCKSEICCVARSYGTWRYQQNHYEILNVSPDASQKEIRQAFIKLSKQLHPDTSGKQGHNDFVKLNEAYMILSKENTRRQYDFDLKYNKYNPSYVNNSQNTRYSSQWEYEVRTAGGPWPPPPPQTPNEYFGLLVALACIGLGLLQFVFMFYSMKVRKIVALRHTLIENKYKQIRKSAHIKADKFSIKDLNSEENFKKYLTAEDSSEY</sequence>
<dbReference type="PANTHER" id="PTHR44825:SF1">
    <property type="entry name" value="DNAJ HOMOLOG SUBFAMILY C MEMBER 4"/>
    <property type="match status" value="1"/>
</dbReference>
<dbReference type="Gene3D" id="1.10.287.110">
    <property type="entry name" value="DnaJ domain"/>
    <property type="match status" value="1"/>
</dbReference>
<comment type="caution">
    <text evidence="3">The sequence shown here is derived from an EMBL/GenBank/DDBJ whole genome shotgun (WGS) entry which is preliminary data.</text>
</comment>
<accession>A0A836EM93</accession>
<dbReference type="CDD" id="cd06257">
    <property type="entry name" value="DnaJ"/>
    <property type="match status" value="1"/>
</dbReference>
<gene>
    <name evidence="3" type="primary">Dnajc4</name>
    <name evidence="3" type="ORF">G6Z77_0003400</name>
</gene>
<dbReference type="PROSITE" id="PS50076">
    <property type="entry name" value="DNAJ_2"/>
    <property type="match status" value="1"/>
</dbReference>
<evidence type="ECO:0000256" key="1">
    <source>
        <dbReference type="SAM" id="Phobius"/>
    </source>
</evidence>
<evidence type="ECO:0000313" key="3">
    <source>
        <dbReference type="EMBL" id="KAG5325921.1"/>
    </source>
</evidence>
<feature type="domain" description="J" evidence="2">
    <location>
        <begin position="27"/>
        <end position="90"/>
    </location>
</feature>
<name>A0A836EM93_9HYME</name>
<evidence type="ECO:0000313" key="4">
    <source>
        <dbReference type="Proteomes" id="UP000670152"/>
    </source>
</evidence>
<organism evidence="3 4">
    <name type="scientific">Acromyrmex heyeri</name>
    <dbReference type="NCBI Taxonomy" id="230685"/>
    <lineage>
        <taxon>Eukaryota</taxon>
        <taxon>Metazoa</taxon>
        <taxon>Ecdysozoa</taxon>
        <taxon>Arthropoda</taxon>
        <taxon>Hexapoda</taxon>
        <taxon>Insecta</taxon>
        <taxon>Pterygota</taxon>
        <taxon>Neoptera</taxon>
        <taxon>Endopterygota</taxon>
        <taxon>Hymenoptera</taxon>
        <taxon>Apocrita</taxon>
        <taxon>Aculeata</taxon>
        <taxon>Formicoidea</taxon>
        <taxon>Formicidae</taxon>
        <taxon>Myrmicinae</taxon>
        <taxon>Acromyrmex</taxon>
    </lineage>
</organism>
<feature type="non-terminal residue" evidence="3">
    <location>
        <position position="212"/>
    </location>
</feature>
<dbReference type="Proteomes" id="UP000670152">
    <property type="component" value="Unassembled WGS sequence"/>
</dbReference>
<dbReference type="PRINTS" id="PR00625">
    <property type="entry name" value="JDOMAIN"/>
</dbReference>
<dbReference type="InterPro" id="IPR052763">
    <property type="entry name" value="DnaJ_C4"/>
</dbReference>
<dbReference type="PANTHER" id="PTHR44825">
    <property type="match status" value="1"/>
</dbReference>
<keyword evidence="4" id="KW-1185">Reference proteome</keyword>
<dbReference type="InterPro" id="IPR001623">
    <property type="entry name" value="DnaJ_domain"/>
</dbReference>
<dbReference type="InterPro" id="IPR036869">
    <property type="entry name" value="J_dom_sf"/>
</dbReference>
<dbReference type="OrthoDB" id="445556at2759"/>
<dbReference type="Pfam" id="PF00226">
    <property type="entry name" value="DnaJ"/>
    <property type="match status" value="1"/>
</dbReference>
<dbReference type="EMBL" id="JAANIB010007439">
    <property type="protein sequence ID" value="KAG5325921.1"/>
    <property type="molecule type" value="Genomic_DNA"/>
</dbReference>
<feature type="non-terminal residue" evidence="3">
    <location>
        <position position="1"/>
    </location>
</feature>
<dbReference type="SUPFAM" id="SSF46565">
    <property type="entry name" value="Chaperone J-domain"/>
    <property type="match status" value="1"/>
</dbReference>